<feature type="region of interest" description="Disordered" evidence="2">
    <location>
        <begin position="136"/>
        <end position="157"/>
    </location>
</feature>
<evidence type="ECO:0000256" key="3">
    <source>
        <dbReference type="SAM" id="Phobius"/>
    </source>
</evidence>
<protein>
    <submittedName>
        <fullName evidence="4">Uncharacterized protein</fullName>
    </submittedName>
</protein>
<dbReference type="AlphaFoldDB" id="A0A0F9B683"/>
<feature type="non-terminal residue" evidence="4">
    <location>
        <position position="402"/>
    </location>
</feature>
<feature type="transmembrane region" description="Helical" evidence="3">
    <location>
        <begin position="39"/>
        <end position="57"/>
    </location>
</feature>
<keyword evidence="3" id="KW-1133">Transmembrane helix</keyword>
<keyword evidence="3" id="KW-0472">Membrane</keyword>
<sequence>TVVAAVTSLASVIAIKYATTAIPKAIKAIKLMTAAQLKLNAQIAIVAIGIGFVIQRLTKYNSEMKKIGDTLRMIDEDTKNIPIIFRRITSTQRELNALSRAIAITRERGFKASETQVAQVEKLEKTLARLRAEVDENNRTAAEEKAAQDKAKASRDANLETVTRQKELLEKILKPMKDFIELQADLNVLVDQGSINQKKANELIEKGRPKEKKAAKVKEEKDPFKEQIKSLRELNEELKIRANNTSTAREGLLLELKLTRAGVIIDEDKREILSTLVLEKKRFNDELDRQKRKEDQLKKIAEENKRIEELKKEIDVIGQLKIAEQELIDLQNKQKDVVIPGLQEAVQDLRLRQLDASNELADGFTRAFARIAQEAEDLAAVGEAVVNVFADNATDALVEFTR</sequence>
<accession>A0A0F9B683</accession>
<organism evidence="4">
    <name type="scientific">marine sediment metagenome</name>
    <dbReference type="NCBI Taxonomy" id="412755"/>
    <lineage>
        <taxon>unclassified sequences</taxon>
        <taxon>metagenomes</taxon>
        <taxon>ecological metagenomes</taxon>
    </lineage>
</organism>
<keyword evidence="3" id="KW-0812">Transmembrane</keyword>
<evidence type="ECO:0000313" key="4">
    <source>
        <dbReference type="EMBL" id="KKK80036.1"/>
    </source>
</evidence>
<name>A0A0F9B683_9ZZZZ</name>
<feature type="coiled-coil region" evidence="1">
    <location>
        <begin position="273"/>
        <end position="320"/>
    </location>
</feature>
<keyword evidence="1" id="KW-0175">Coiled coil</keyword>
<evidence type="ECO:0000256" key="2">
    <source>
        <dbReference type="SAM" id="MobiDB-lite"/>
    </source>
</evidence>
<feature type="non-terminal residue" evidence="4">
    <location>
        <position position="1"/>
    </location>
</feature>
<evidence type="ECO:0000256" key="1">
    <source>
        <dbReference type="SAM" id="Coils"/>
    </source>
</evidence>
<comment type="caution">
    <text evidence="4">The sequence shown here is derived from an EMBL/GenBank/DDBJ whole genome shotgun (WGS) entry which is preliminary data.</text>
</comment>
<reference evidence="4" key="1">
    <citation type="journal article" date="2015" name="Nature">
        <title>Complex archaea that bridge the gap between prokaryotes and eukaryotes.</title>
        <authorList>
            <person name="Spang A."/>
            <person name="Saw J.H."/>
            <person name="Jorgensen S.L."/>
            <person name="Zaremba-Niedzwiedzka K."/>
            <person name="Martijn J."/>
            <person name="Lind A.E."/>
            <person name="van Eijk R."/>
            <person name="Schleper C."/>
            <person name="Guy L."/>
            <person name="Ettema T.J."/>
        </authorList>
    </citation>
    <scope>NUCLEOTIDE SEQUENCE</scope>
</reference>
<dbReference type="EMBL" id="LAZR01053762">
    <property type="protein sequence ID" value="KKK80036.1"/>
    <property type="molecule type" value="Genomic_DNA"/>
</dbReference>
<proteinExistence type="predicted"/>
<gene>
    <name evidence="4" type="ORF">LCGC14_2827510</name>
</gene>